<accession>A0ABP1QQ62</accession>
<evidence type="ECO:0000256" key="1">
    <source>
        <dbReference type="SAM" id="MobiDB-lite"/>
    </source>
</evidence>
<dbReference type="InterPro" id="IPR025977">
    <property type="entry name" value="Cnd3_C"/>
</dbReference>
<name>A0ABP1QQ62_9HEXA</name>
<feature type="compositionally biased region" description="Basic and acidic residues" evidence="1">
    <location>
        <begin position="136"/>
        <end position="157"/>
    </location>
</feature>
<feature type="compositionally biased region" description="Acidic residues" evidence="1">
    <location>
        <begin position="1589"/>
        <end position="1613"/>
    </location>
</feature>
<comment type="caution">
    <text evidence="3">The sequence shown here is derived from an EMBL/GenBank/DDBJ whole genome shotgun (WGS) entry which is preliminary data.</text>
</comment>
<evidence type="ECO:0000259" key="2">
    <source>
        <dbReference type="Pfam" id="PF12719"/>
    </source>
</evidence>
<dbReference type="SUPFAM" id="SSF48371">
    <property type="entry name" value="ARM repeat"/>
    <property type="match status" value="1"/>
</dbReference>
<feature type="compositionally biased region" description="Polar residues" evidence="1">
    <location>
        <begin position="372"/>
        <end position="388"/>
    </location>
</feature>
<reference evidence="3 4" key="1">
    <citation type="submission" date="2024-08" db="EMBL/GenBank/DDBJ databases">
        <authorList>
            <person name="Cucini C."/>
            <person name="Frati F."/>
        </authorList>
    </citation>
    <scope>NUCLEOTIDE SEQUENCE [LARGE SCALE GENOMIC DNA]</scope>
</reference>
<keyword evidence="4" id="KW-1185">Reference proteome</keyword>
<evidence type="ECO:0000313" key="3">
    <source>
        <dbReference type="EMBL" id="CAL8110055.1"/>
    </source>
</evidence>
<protein>
    <recommendedName>
        <fullName evidence="2">Nuclear condensin complex subunit 3 C-terminal domain-containing protein</fullName>
    </recommendedName>
</protein>
<dbReference type="Proteomes" id="UP001642540">
    <property type="component" value="Unassembled WGS sequence"/>
</dbReference>
<feature type="region of interest" description="Disordered" evidence="1">
    <location>
        <begin position="1556"/>
        <end position="1623"/>
    </location>
</feature>
<feature type="compositionally biased region" description="Basic and acidic residues" evidence="1">
    <location>
        <begin position="9"/>
        <end position="24"/>
    </location>
</feature>
<proteinExistence type="predicted"/>
<evidence type="ECO:0000313" key="4">
    <source>
        <dbReference type="Proteomes" id="UP001642540"/>
    </source>
</evidence>
<dbReference type="EMBL" id="CAXLJM020000043">
    <property type="protein sequence ID" value="CAL8110055.1"/>
    <property type="molecule type" value="Genomic_DNA"/>
</dbReference>
<feature type="compositionally biased region" description="Low complexity" evidence="1">
    <location>
        <begin position="327"/>
        <end position="341"/>
    </location>
</feature>
<feature type="region of interest" description="Disordered" evidence="1">
    <location>
        <begin position="1"/>
        <end position="393"/>
    </location>
</feature>
<dbReference type="InterPro" id="IPR016024">
    <property type="entry name" value="ARM-type_fold"/>
</dbReference>
<feature type="compositionally biased region" description="Basic residues" evidence="1">
    <location>
        <begin position="358"/>
        <end position="367"/>
    </location>
</feature>
<organism evidence="3 4">
    <name type="scientific">Orchesella dallaii</name>
    <dbReference type="NCBI Taxonomy" id="48710"/>
    <lineage>
        <taxon>Eukaryota</taxon>
        <taxon>Metazoa</taxon>
        <taxon>Ecdysozoa</taxon>
        <taxon>Arthropoda</taxon>
        <taxon>Hexapoda</taxon>
        <taxon>Collembola</taxon>
        <taxon>Entomobryomorpha</taxon>
        <taxon>Entomobryoidea</taxon>
        <taxon>Orchesellidae</taxon>
        <taxon>Orchesellinae</taxon>
        <taxon>Orchesella</taxon>
    </lineage>
</organism>
<feature type="compositionally biased region" description="Basic and acidic residues" evidence="1">
    <location>
        <begin position="36"/>
        <end position="51"/>
    </location>
</feature>
<feature type="compositionally biased region" description="Basic and acidic residues" evidence="1">
    <location>
        <begin position="344"/>
        <end position="356"/>
    </location>
</feature>
<feature type="region of interest" description="Disordered" evidence="1">
    <location>
        <begin position="406"/>
        <end position="444"/>
    </location>
</feature>
<feature type="compositionally biased region" description="Polar residues" evidence="1">
    <location>
        <begin position="406"/>
        <end position="440"/>
    </location>
</feature>
<gene>
    <name evidence="3" type="ORF">ODALV1_LOCUS13939</name>
</gene>
<feature type="domain" description="Nuclear condensin complex subunit 3 C-terminal" evidence="2">
    <location>
        <begin position="1201"/>
        <end position="1389"/>
    </location>
</feature>
<feature type="compositionally biased region" description="Basic and acidic residues" evidence="1">
    <location>
        <begin position="316"/>
        <end position="325"/>
    </location>
</feature>
<dbReference type="Pfam" id="PF12719">
    <property type="entry name" value="Cnd3"/>
    <property type="match status" value="1"/>
</dbReference>
<sequence>MSSLRTRSRKDPQEEKEKSGDTKAKGQSKKVVVLLRRIDKDSAPMDREIRTARRSGSSKGQGNVEVQGRESSHATRSSSRRSEGDNGAPVISTRTSSRRNEGGDDLEVTGPTRVSSRRIVREKDSDATVAKPGSKRRNDATDKEVVKTRSSSRRRESATVNAVVKTRSSSRRREDAADKAVAGIRSSSSRREEATNKAIAGTRSSSRRREEATNKAIAGTRSSSRIREEATNKSIAGPRSSSRRREETTNKAIAGTRQRSRREEPNKKASVVGSRSSSRRREGANDPKVAGTRSSSRRRETPSDPPVAGPSKLLSRGRENQKPDDNTSSTPTVQVVKTTTTRTRKVERPIAKEVVQKKSSRPRKKRNLGNGEESSQGQIRQEASSPAPSTEEPLLSANIEEVSLSQSSFGASSTPSLSTQNSAVSSQNSQEVATSEPRTASSSVSSVVTALPGIDLFPKPTDNRVVQKQKHKDLPRHLQQILSKIFNEVQEEESLMSRLYARVDKLYNCAEVYGVDFFVERYHATFVNTIWIMVTSVFKNSMPVSKFVTKIWDFIEYCFVRLGWAVEVETGDRNKQRGVLMKGPKSSKYETAAYYAVKLFTKTHGDGSQYSRLCQLKFLETLVSTAAETGNTDFIKFVADTVITAVTIRLKDKSIQCRLKAISILSYFIRLEDVDTRDVVKEIKFYTRYDPSVEIRKLGTTVLAATNMKLRFFYDQAFDKSLSVRYEALKAFVVKRDGDLVRDMGQLNSEKLCKVVIWGMDFSDTRCSDLMTKKILLAWLENSCRNNLTLFLSKLDAYEHMKAVMRILNVLLTEEIVETLDLNFINSTVDSILANDYKNVCIESMVGWLALCSIAQRVQSLAPKVIPDVTKILDVVKCLHKCALLESSVASVENRSEDITPVICLTLALQLTKFVTFEEGNRRHFVKLLQDVLLDPLLDEKPLVVQAVHTLHSYVPHDEYNDIIMSIFQDIFDPKSENVHGNASCAQSMEDVNEDGDVGMADEIEVNRGAGFEEEEVFQNSAAEEPLPEPEEVVRQPMTKYQLTKLREQLCDLKANRLTMQLDKEKMITEKRFVDAIPLVEEIMRLQQKESDMCKEIEEQEALLRNQNARQKVVTNPPNPQRVLTPIPSASGLRVSVAPPQCADEQGESLLEDVDDEAEDEDESNNNASCIINTVEQGLVKGLCMINAHMDLKRPGSVDAFVRNIYDNHLGNFLMESDISIHLNVLKFLTKMALADKRELRKVTRALMRTLEDFTDQTELKHIAYQSLVDLVVSYDYKDFILTDDEKLEEDHFHPYKQDFDRILKDCLGDAEITYENATAQDIQKMFTKLFSDKFQNEQKLSREEQNVLNTTKNQGLLKLMIRGRIRDPSVISMVLELWVNHEYIGTPVLRDLEHALKLFSTFRWWGKDATQTEEAGTNFQLRVLAESLAEATVHLSQERRSSLGDEHIEKFVTYVLGFLDTKDEGLMIHLTNLFLDTIALKPSRSYNDLIVKCAMLIPMKTHEAATKVVNSINGINESLKHHPHTNSVGNLKTAIKKFVAKIKRVFGNDIVQNIRDSNSHSTSDPDDGGIFGDSDDDQIAIENQSNNDELEIQDNDNDGMEIQDNDVMEDPELNQLVSDGDD</sequence>